<dbReference type="InterPro" id="IPR043128">
    <property type="entry name" value="Rev_trsase/Diguanyl_cyclase"/>
</dbReference>
<dbReference type="RefSeq" id="WP_163112392.1">
    <property type="nucleotide sequence ID" value="NZ_JAAAWP010000009.1"/>
</dbReference>
<reference evidence="4 5" key="1">
    <citation type="submission" date="2020-01" db="EMBL/GenBank/DDBJ databases">
        <title>Genomes of bacteria type strains.</title>
        <authorList>
            <person name="Chen J."/>
            <person name="Zhu S."/>
            <person name="Yang J."/>
        </authorList>
    </citation>
    <scope>NUCLEOTIDE SEQUENCE [LARGE SCALE GENOMIC DNA]</scope>
    <source>
        <strain evidence="4 5">LMG 22958</strain>
    </source>
</reference>
<dbReference type="EMBL" id="JAAAWP010000009">
    <property type="protein sequence ID" value="NDW22637.1"/>
    <property type="molecule type" value="Genomic_DNA"/>
</dbReference>
<dbReference type="GO" id="GO:0043709">
    <property type="term" value="P:cell adhesion involved in single-species biofilm formation"/>
    <property type="evidence" value="ECO:0007669"/>
    <property type="project" value="TreeGrafter"/>
</dbReference>
<dbReference type="SUPFAM" id="SSF55073">
    <property type="entry name" value="Nucleotide cyclase"/>
    <property type="match status" value="1"/>
</dbReference>
<dbReference type="PANTHER" id="PTHR45138:SF24">
    <property type="entry name" value="DIGUANYLATE CYCLASE DGCC-RELATED"/>
    <property type="match status" value="1"/>
</dbReference>
<dbReference type="GO" id="GO:0052621">
    <property type="term" value="F:diguanylate cyclase activity"/>
    <property type="evidence" value="ECO:0007669"/>
    <property type="project" value="UniProtKB-EC"/>
</dbReference>
<feature type="transmembrane region" description="Helical" evidence="2">
    <location>
        <begin position="369"/>
        <end position="390"/>
    </location>
</feature>
<sequence>MEKRKLTREISSKEQLGRRLVARISIWSLLVVFIASTATFFSTYPNYQQRIITSLQQDIATALVPAESLFARVTSQAETMTSRFLAYYQYFHTDSRDSVDQFDHWFEQTSPGVTRLKQSYFDGKNDNDFLIKGMSAFIGKSEQPLDDERKARIIAATLTLNELGPAWSNSVSNSHLSMPENALVLYSQHSAWGRLADKDLIMTNYSVLKSSLQSNNPAREPNWTGLYYDRSADLWTITYQRPIDLAGQHLANASFDVELTQLLEDLQGQRQDATQFMVLNQKGDLIAAPGISDKLKAQPLLNHDNYLEPVYQSVYQLMTQRSFTEGPAVFEDAVPGQLVIVQPLPRLGWWYVALYPQNMISEQAGMQSLRVFTTGIIMLGLLLLVVYWQVTREVSQPLRRLASVAAQMDSKNYEGVITNQEHVWKFKGEVKLALDAFRTMARRFIEAQLNLEQQVQTRTTELAQANSKLEEIAHIDGLTGLMNRRSFDRDLQAALNSNDNYILALADIDAFKPYNDHYGHEAGDTVLRRVGRCLQQVNHAQVYRYGGEEFALLVKETRLNKSPTLLNEVITLIEKLDIRHDFNHRDGNVVSISMGTVTIHQGQTPSNVIKLADENLYKAKAKGGNCLIG</sequence>
<dbReference type="AlphaFoldDB" id="A0A6L9MX21"/>
<dbReference type="NCBIfam" id="TIGR00254">
    <property type="entry name" value="GGDEF"/>
    <property type="match status" value="1"/>
</dbReference>
<organism evidence="4 5">
    <name type="scientific">Alteromonas hispanica</name>
    <dbReference type="NCBI Taxonomy" id="315421"/>
    <lineage>
        <taxon>Bacteria</taxon>
        <taxon>Pseudomonadati</taxon>
        <taxon>Pseudomonadota</taxon>
        <taxon>Gammaproteobacteria</taxon>
        <taxon>Alteromonadales</taxon>
        <taxon>Alteromonadaceae</taxon>
        <taxon>Alteromonas/Salinimonas group</taxon>
        <taxon>Alteromonas</taxon>
    </lineage>
</organism>
<keyword evidence="2" id="KW-0472">Membrane</keyword>
<dbReference type="Proteomes" id="UP000478837">
    <property type="component" value="Unassembled WGS sequence"/>
</dbReference>
<evidence type="ECO:0000313" key="4">
    <source>
        <dbReference type="EMBL" id="NDW22637.1"/>
    </source>
</evidence>
<keyword evidence="2" id="KW-1133">Transmembrane helix</keyword>
<dbReference type="EC" id="2.7.7.65" evidence="1"/>
<dbReference type="InterPro" id="IPR029787">
    <property type="entry name" value="Nucleotide_cyclase"/>
</dbReference>
<keyword evidence="5" id="KW-1185">Reference proteome</keyword>
<dbReference type="GO" id="GO:0005886">
    <property type="term" value="C:plasma membrane"/>
    <property type="evidence" value="ECO:0007669"/>
    <property type="project" value="TreeGrafter"/>
</dbReference>
<dbReference type="CDD" id="cd01949">
    <property type="entry name" value="GGDEF"/>
    <property type="match status" value="1"/>
</dbReference>
<dbReference type="InterPro" id="IPR000160">
    <property type="entry name" value="GGDEF_dom"/>
</dbReference>
<accession>A0A6L9MX21</accession>
<dbReference type="Gene3D" id="6.10.340.10">
    <property type="match status" value="1"/>
</dbReference>
<dbReference type="GO" id="GO:1902201">
    <property type="term" value="P:negative regulation of bacterial-type flagellum-dependent cell motility"/>
    <property type="evidence" value="ECO:0007669"/>
    <property type="project" value="TreeGrafter"/>
</dbReference>
<dbReference type="PANTHER" id="PTHR45138">
    <property type="entry name" value="REGULATORY COMPONENTS OF SENSORY TRANSDUCTION SYSTEM"/>
    <property type="match status" value="1"/>
</dbReference>
<evidence type="ECO:0000256" key="1">
    <source>
        <dbReference type="ARBA" id="ARBA00012528"/>
    </source>
</evidence>
<name>A0A6L9MX21_9ALTE</name>
<comment type="caution">
    <text evidence="4">The sequence shown here is derived from an EMBL/GenBank/DDBJ whole genome shotgun (WGS) entry which is preliminary data.</text>
</comment>
<dbReference type="Pfam" id="PF00990">
    <property type="entry name" value="GGDEF"/>
    <property type="match status" value="1"/>
</dbReference>
<dbReference type="InterPro" id="IPR050469">
    <property type="entry name" value="Diguanylate_Cyclase"/>
</dbReference>
<evidence type="ECO:0000313" key="5">
    <source>
        <dbReference type="Proteomes" id="UP000478837"/>
    </source>
</evidence>
<protein>
    <recommendedName>
        <fullName evidence="1">diguanylate cyclase</fullName>
        <ecNumber evidence="1">2.7.7.65</ecNumber>
    </recommendedName>
</protein>
<dbReference type="Gene3D" id="3.30.70.270">
    <property type="match status" value="1"/>
</dbReference>
<keyword evidence="2" id="KW-0812">Transmembrane</keyword>
<gene>
    <name evidence="4" type="ORF">GTW09_14000</name>
</gene>
<feature type="transmembrane region" description="Helical" evidence="2">
    <location>
        <begin position="20"/>
        <end position="41"/>
    </location>
</feature>
<proteinExistence type="predicted"/>
<evidence type="ECO:0000259" key="3">
    <source>
        <dbReference type="PROSITE" id="PS50887"/>
    </source>
</evidence>
<dbReference type="SMART" id="SM00267">
    <property type="entry name" value="GGDEF"/>
    <property type="match status" value="1"/>
</dbReference>
<dbReference type="PROSITE" id="PS50887">
    <property type="entry name" value="GGDEF"/>
    <property type="match status" value="1"/>
</dbReference>
<feature type="domain" description="GGDEF" evidence="3">
    <location>
        <begin position="499"/>
        <end position="629"/>
    </location>
</feature>
<evidence type="ECO:0000256" key="2">
    <source>
        <dbReference type="SAM" id="Phobius"/>
    </source>
</evidence>